<dbReference type="Gene3D" id="3.30.559.10">
    <property type="entry name" value="Chloramphenicol acetyltransferase-like domain"/>
    <property type="match status" value="2"/>
</dbReference>
<comment type="caution">
    <text evidence="3">The sequence shown here is derived from an EMBL/GenBank/DDBJ whole genome shotgun (WGS) entry which is preliminary data.</text>
</comment>
<comment type="similarity">
    <text evidence="1">Belongs to the plant acyltransferase family.</text>
</comment>
<evidence type="ECO:0000256" key="1">
    <source>
        <dbReference type="ARBA" id="ARBA00009861"/>
    </source>
</evidence>
<keyword evidence="2" id="KW-0808">Transferase</keyword>
<organism evidence="3 4">
    <name type="scientific">Sesamum alatum</name>
    <dbReference type="NCBI Taxonomy" id="300844"/>
    <lineage>
        <taxon>Eukaryota</taxon>
        <taxon>Viridiplantae</taxon>
        <taxon>Streptophyta</taxon>
        <taxon>Embryophyta</taxon>
        <taxon>Tracheophyta</taxon>
        <taxon>Spermatophyta</taxon>
        <taxon>Magnoliopsida</taxon>
        <taxon>eudicotyledons</taxon>
        <taxon>Gunneridae</taxon>
        <taxon>Pentapetalae</taxon>
        <taxon>asterids</taxon>
        <taxon>lamiids</taxon>
        <taxon>Lamiales</taxon>
        <taxon>Pedaliaceae</taxon>
        <taxon>Sesamum</taxon>
    </lineage>
</organism>
<dbReference type="GO" id="GO:0016740">
    <property type="term" value="F:transferase activity"/>
    <property type="evidence" value="ECO:0007669"/>
    <property type="project" value="UniProtKB-KW"/>
</dbReference>
<dbReference type="Proteomes" id="UP001293254">
    <property type="component" value="Unassembled WGS sequence"/>
</dbReference>
<proteinExistence type="inferred from homology"/>
<dbReference type="PANTHER" id="PTHR31147">
    <property type="entry name" value="ACYL TRANSFERASE 4"/>
    <property type="match status" value="1"/>
</dbReference>
<accession>A0AAE1YHQ7</accession>
<dbReference type="Pfam" id="PF02458">
    <property type="entry name" value="Transferase"/>
    <property type="match status" value="1"/>
</dbReference>
<dbReference type="EMBL" id="JACGWO010000004">
    <property type="protein sequence ID" value="KAK4430470.1"/>
    <property type="molecule type" value="Genomic_DNA"/>
</dbReference>
<reference evidence="3" key="1">
    <citation type="submission" date="2020-06" db="EMBL/GenBank/DDBJ databases">
        <authorList>
            <person name="Li T."/>
            <person name="Hu X."/>
            <person name="Zhang T."/>
            <person name="Song X."/>
            <person name="Zhang H."/>
            <person name="Dai N."/>
            <person name="Sheng W."/>
            <person name="Hou X."/>
            <person name="Wei L."/>
        </authorList>
    </citation>
    <scope>NUCLEOTIDE SEQUENCE</scope>
    <source>
        <strain evidence="3">3651</strain>
        <tissue evidence="3">Leaf</tissue>
    </source>
</reference>
<gene>
    <name evidence="3" type="ORF">Salat_1347700</name>
</gene>
<evidence type="ECO:0000313" key="4">
    <source>
        <dbReference type="Proteomes" id="UP001293254"/>
    </source>
</evidence>
<evidence type="ECO:0000313" key="3">
    <source>
        <dbReference type="EMBL" id="KAK4430470.1"/>
    </source>
</evidence>
<protein>
    <submittedName>
        <fullName evidence="3">Benzyl alcohol O-benzoyltransferase</fullName>
    </submittedName>
</protein>
<name>A0AAE1YHQ7_9LAMI</name>
<evidence type="ECO:0000256" key="2">
    <source>
        <dbReference type="ARBA" id="ARBA00022679"/>
    </source>
</evidence>
<dbReference type="InterPro" id="IPR050898">
    <property type="entry name" value="Plant_acyltransferase"/>
</dbReference>
<keyword evidence="4" id="KW-1185">Reference proteome</keyword>
<dbReference type="PANTHER" id="PTHR31147:SF66">
    <property type="entry name" value="OS05G0315700 PROTEIN"/>
    <property type="match status" value="1"/>
</dbReference>
<reference evidence="3" key="2">
    <citation type="journal article" date="2024" name="Plant">
        <title>Genomic evolution and insights into agronomic trait innovations of Sesamum species.</title>
        <authorList>
            <person name="Miao H."/>
            <person name="Wang L."/>
            <person name="Qu L."/>
            <person name="Liu H."/>
            <person name="Sun Y."/>
            <person name="Le M."/>
            <person name="Wang Q."/>
            <person name="Wei S."/>
            <person name="Zheng Y."/>
            <person name="Lin W."/>
            <person name="Duan Y."/>
            <person name="Cao H."/>
            <person name="Xiong S."/>
            <person name="Wang X."/>
            <person name="Wei L."/>
            <person name="Li C."/>
            <person name="Ma Q."/>
            <person name="Ju M."/>
            <person name="Zhao R."/>
            <person name="Li G."/>
            <person name="Mu C."/>
            <person name="Tian Q."/>
            <person name="Mei H."/>
            <person name="Zhang T."/>
            <person name="Gao T."/>
            <person name="Zhang H."/>
        </authorList>
    </citation>
    <scope>NUCLEOTIDE SEQUENCE</scope>
    <source>
        <strain evidence="3">3651</strain>
    </source>
</reference>
<dbReference type="InterPro" id="IPR023213">
    <property type="entry name" value="CAT-like_dom_sf"/>
</dbReference>
<sequence length="462" mass="51064">MASTNALTFKVQRQNPELIPPAKPTPHEFKPLSDIDDQEGLRFQLPAIQIFPKNPAIDGKYLVKVIRDALAKALVFYYPFAWRLREMAGRKLVVECTGEGILFIEADADVSLQQLGDALHPPFPCVEELLYDVPGSSGIVDCPLLLIQVTRFRCGGFIIGIRFNHTMSDAFGLFRFLSTVAELAGGAQIPSVLPVWQRHLLSARDRPRVSYAHHEYDNIPDTNETLIPLVDMVQRSIFFGQAEISALRGRLRPHLRRCTTFELLAACVGRCRTIALSPDPDEEVRILCFVNGLRLFNPPLPAGYYGNAVATPVAISTAGKLCKQPLAFALELVMKAKSEVTEEYIKSAADLMVMRRPHFAVVRTYIVSDLTRAVFGDLDYGCGPAVYAGPAKAGAGVIPGFLVSFHIPIKNNKGENGKLVPICLPTNAMEVSVKEVEKMVKRDDDDIDLSDARKTSVFRAEN</sequence>
<dbReference type="AlphaFoldDB" id="A0AAE1YHQ7"/>